<dbReference type="InterPro" id="IPR050207">
    <property type="entry name" value="Trans_regulatory_Fis"/>
</dbReference>
<dbReference type="AlphaFoldDB" id="A0A3N1XSF8"/>
<evidence type="ECO:0000259" key="4">
    <source>
        <dbReference type="Pfam" id="PF02954"/>
    </source>
</evidence>
<dbReference type="PANTHER" id="PTHR47918:SF1">
    <property type="entry name" value="DNA-BINDING PROTEIN FIS"/>
    <property type="match status" value="1"/>
</dbReference>
<evidence type="ECO:0000313" key="6">
    <source>
        <dbReference type="Proteomes" id="UP000276634"/>
    </source>
</evidence>
<dbReference type="PRINTS" id="PR01590">
    <property type="entry name" value="HTHFIS"/>
</dbReference>
<reference evidence="5 6" key="1">
    <citation type="submission" date="2018-11" db="EMBL/GenBank/DDBJ databases">
        <title>Genomic Encyclopedia of Type Strains, Phase IV (KMG-IV): sequencing the most valuable type-strain genomes for metagenomic binning, comparative biology and taxonomic classification.</title>
        <authorList>
            <person name="Goeker M."/>
        </authorList>
    </citation>
    <scope>NUCLEOTIDE SEQUENCE [LARGE SCALE GENOMIC DNA]</scope>
    <source>
        <strain evidence="5 6">DSM 100275</strain>
    </source>
</reference>
<evidence type="ECO:0000256" key="3">
    <source>
        <dbReference type="ARBA" id="ARBA00029540"/>
    </source>
</evidence>
<protein>
    <recommendedName>
        <fullName evidence="3">Putative Fis-like DNA-binding protein</fullName>
    </recommendedName>
</protein>
<dbReference type="Proteomes" id="UP000276634">
    <property type="component" value="Unassembled WGS sequence"/>
</dbReference>
<comment type="caution">
    <text evidence="5">The sequence shown here is derived from an EMBL/GenBank/DDBJ whole genome shotgun (WGS) entry which is preliminary data.</text>
</comment>
<dbReference type="GO" id="GO:0006355">
    <property type="term" value="P:regulation of DNA-templated transcription"/>
    <property type="evidence" value="ECO:0007669"/>
    <property type="project" value="InterPro"/>
</dbReference>
<dbReference type="Pfam" id="PF02954">
    <property type="entry name" value="HTH_8"/>
    <property type="match status" value="1"/>
</dbReference>
<sequence>MNAGGAEPAAYPSGEEEEHVLRRCVALALQRYFERLGDTDPADLYDLVIGEVEAPLLEVVMARYGHNQTRAAAVLGMSRSTLRKKLRRHGLAAGGDGEEAG</sequence>
<feature type="domain" description="DNA binding HTH" evidence="4">
    <location>
        <begin position="50"/>
        <end position="88"/>
    </location>
</feature>
<comment type="similarity">
    <text evidence="1">Belongs to the transcriptional regulatory Fis family.</text>
</comment>
<evidence type="ECO:0000256" key="1">
    <source>
        <dbReference type="ARBA" id="ARBA00008559"/>
    </source>
</evidence>
<dbReference type="RefSeq" id="WP_123402000.1">
    <property type="nucleotide sequence ID" value="NZ_RJVI01000003.1"/>
</dbReference>
<dbReference type="InterPro" id="IPR005412">
    <property type="entry name" value="Fis_DNA-bd"/>
</dbReference>
<accession>A0A3N1XSF8</accession>
<evidence type="ECO:0000256" key="2">
    <source>
        <dbReference type="ARBA" id="ARBA00023125"/>
    </source>
</evidence>
<keyword evidence="6" id="KW-1185">Reference proteome</keyword>
<dbReference type="InterPro" id="IPR002197">
    <property type="entry name" value="HTH_Fis"/>
</dbReference>
<dbReference type="Gene3D" id="1.10.10.60">
    <property type="entry name" value="Homeodomain-like"/>
    <property type="match status" value="1"/>
</dbReference>
<keyword evidence="2" id="KW-0238">DNA-binding</keyword>
<dbReference type="PRINTS" id="PR01591">
    <property type="entry name" value="DNABINDNGFIS"/>
</dbReference>
<proteinExistence type="inferred from homology"/>
<dbReference type="EMBL" id="RJVI01000003">
    <property type="protein sequence ID" value="ROR29590.1"/>
    <property type="molecule type" value="Genomic_DNA"/>
</dbReference>
<dbReference type="OrthoDB" id="9802388at2"/>
<dbReference type="InterPro" id="IPR009057">
    <property type="entry name" value="Homeodomain-like_sf"/>
</dbReference>
<dbReference type="PANTHER" id="PTHR47918">
    <property type="entry name" value="DNA-BINDING PROTEIN FIS"/>
    <property type="match status" value="1"/>
</dbReference>
<dbReference type="GO" id="GO:0043565">
    <property type="term" value="F:sequence-specific DNA binding"/>
    <property type="evidence" value="ECO:0007669"/>
    <property type="project" value="InterPro"/>
</dbReference>
<name>A0A3N1XSF8_9GAMM</name>
<organism evidence="5 6">
    <name type="scientific">Inmirania thermothiophila</name>
    <dbReference type="NCBI Taxonomy" id="1750597"/>
    <lineage>
        <taxon>Bacteria</taxon>
        <taxon>Pseudomonadati</taxon>
        <taxon>Pseudomonadota</taxon>
        <taxon>Gammaproteobacteria</taxon>
        <taxon>Chromatiales</taxon>
        <taxon>Ectothiorhodospiraceae</taxon>
        <taxon>Inmirania</taxon>
    </lineage>
</organism>
<dbReference type="SUPFAM" id="SSF46689">
    <property type="entry name" value="Homeodomain-like"/>
    <property type="match status" value="1"/>
</dbReference>
<gene>
    <name evidence="5" type="ORF">EDC57_2261</name>
</gene>
<evidence type="ECO:0000313" key="5">
    <source>
        <dbReference type="EMBL" id="ROR29590.1"/>
    </source>
</evidence>